<protein>
    <submittedName>
        <fullName evidence="13">HlyC/CorC family transporter</fullName>
    </submittedName>
</protein>
<sequence length="445" mass="50222">MHMGNLLLVLFFVLCTAFFVAAEYSVIRSRMSRIEQLAAEGSKKALRVKQIISRLDEYLSACQLGNTLTNLAIGWLGESAVERLLHPLFVLLRIPASLTGMLSFLIAFLLLTFVEVVIGELVPKTLAIRLAEPLAMFLARPLMLFFKITYPFSWFMTRSARLVTGLFGVKAITGEETTHTEAELRLILSEGYKSGIINPSEFRYVTNIFELDDRVAKESMVPRTDIDFAHLEDTVLQFVERTAVSPHSQYPVIEGADKDRVVGMVEMKEVLSDYIRGVRDPNGTLQLYLKPVIQVIETISVQDLLLKMQKDRITMAVLIDEFGGTSGLITVKDIIRKIVEDQKEARDDLGQPLIEKLQDGRYIVSAKLPIADVNRLLGTKLDEEGVYTLAGWMMSRKYELHENDKIGEDKCDFIVRDMEERQIRRVEIVRHNGGAPQGDKPAARA</sequence>
<dbReference type="Proteomes" id="UP000309673">
    <property type="component" value="Unassembled WGS sequence"/>
</dbReference>
<dbReference type="GO" id="GO:0005886">
    <property type="term" value="C:plasma membrane"/>
    <property type="evidence" value="ECO:0007669"/>
    <property type="project" value="UniProtKB-SubCell"/>
</dbReference>
<organism evidence="13 14">
    <name type="scientific">Cohnella pontilimi</name>
    <dbReference type="NCBI Taxonomy" id="2564100"/>
    <lineage>
        <taxon>Bacteria</taxon>
        <taxon>Bacillati</taxon>
        <taxon>Bacillota</taxon>
        <taxon>Bacilli</taxon>
        <taxon>Bacillales</taxon>
        <taxon>Paenibacillaceae</taxon>
        <taxon>Cohnella</taxon>
    </lineage>
</organism>
<dbReference type="Pfam" id="PF00571">
    <property type="entry name" value="CBS"/>
    <property type="match status" value="1"/>
</dbReference>
<keyword evidence="3" id="KW-1003">Cell membrane</keyword>
<evidence type="ECO:0000256" key="9">
    <source>
        <dbReference type="PROSITE-ProRule" id="PRU00703"/>
    </source>
</evidence>
<dbReference type="PANTHER" id="PTHR43099">
    <property type="entry name" value="UPF0053 PROTEIN YRKA"/>
    <property type="match status" value="1"/>
</dbReference>
<dbReference type="InterPro" id="IPR005170">
    <property type="entry name" value="Transptr-assoc_dom"/>
</dbReference>
<dbReference type="InterPro" id="IPR000644">
    <property type="entry name" value="CBS_dom"/>
</dbReference>
<dbReference type="InterPro" id="IPR002550">
    <property type="entry name" value="CNNM"/>
</dbReference>
<dbReference type="Gene3D" id="3.30.465.10">
    <property type="match status" value="1"/>
</dbReference>
<dbReference type="InterPro" id="IPR016169">
    <property type="entry name" value="FAD-bd_PCMH_sub2"/>
</dbReference>
<accession>A0A4U0FHV7</accession>
<dbReference type="Pfam" id="PF01595">
    <property type="entry name" value="CNNM"/>
    <property type="match status" value="1"/>
</dbReference>
<dbReference type="AlphaFoldDB" id="A0A4U0FHV7"/>
<evidence type="ECO:0000256" key="6">
    <source>
        <dbReference type="ARBA" id="ARBA00022989"/>
    </source>
</evidence>
<evidence type="ECO:0000256" key="1">
    <source>
        <dbReference type="ARBA" id="ARBA00004651"/>
    </source>
</evidence>
<comment type="caution">
    <text evidence="13">The sequence shown here is derived from an EMBL/GenBank/DDBJ whole genome shotgun (WGS) entry which is preliminary data.</text>
</comment>
<gene>
    <name evidence="13" type="ORF">E5161_00485</name>
</gene>
<feature type="domain" description="CBS" evidence="11">
    <location>
        <begin position="220"/>
        <end position="281"/>
    </location>
</feature>
<evidence type="ECO:0000313" key="14">
    <source>
        <dbReference type="Proteomes" id="UP000309673"/>
    </source>
</evidence>
<keyword evidence="5" id="KW-0677">Repeat</keyword>
<dbReference type="EMBL" id="SUPK01000001">
    <property type="protein sequence ID" value="TJY44557.1"/>
    <property type="molecule type" value="Genomic_DNA"/>
</dbReference>
<dbReference type="Gene3D" id="3.10.580.10">
    <property type="entry name" value="CBS-domain"/>
    <property type="match status" value="1"/>
</dbReference>
<dbReference type="CDD" id="cd04590">
    <property type="entry name" value="CBS_pair_CorC_HlyC_assoc"/>
    <property type="match status" value="1"/>
</dbReference>
<dbReference type="InterPro" id="IPR051676">
    <property type="entry name" value="UPF0053_domain"/>
</dbReference>
<dbReference type="SUPFAM" id="SSF56176">
    <property type="entry name" value="FAD-binding/transporter-associated domain-like"/>
    <property type="match status" value="1"/>
</dbReference>
<dbReference type="SMART" id="SM01091">
    <property type="entry name" value="CorC_HlyC"/>
    <property type="match status" value="1"/>
</dbReference>
<evidence type="ECO:0000256" key="10">
    <source>
        <dbReference type="PROSITE-ProRule" id="PRU01193"/>
    </source>
</evidence>
<dbReference type="InterPro" id="IPR044751">
    <property type="entry name" value="Ion_transp-like_CBS"/>
</dbReference>
<dbReference type="OrthoDB" id="9798188at2"/>
<proteinExistence type="inferred from homology"/>
<keyword evidence="7 9" id="KW-0129">CBS domain</keyword>
<keyword evidence="6 10" id="KW-1133">Transmembrane helix</keyword>
<comment type="similarity">
    <text evidence="2">Belongs to the UPF0053 family.</text>
</comment>
<evidence type="ECO:0000256" key="5">
    <source>
        <dbReference type="ARBA" id="ARBA00022737"/>
    </source>
</evidence>
<feature type="domain" description="CNNM transmembrane" evidence="12">
    <location>
        <begin position="1"/>
        <end position="201"/>
    </location>
</feature>
<feature type="domain" description="CBS" evidence="11">
    <location>
        <begin position="288"/>
        <end position="344"/>
    </location>
</feature>
<evidence type="ECO:0000256" key="4">
    <source>
        <dbReference type="ARBA" id="ARBA00022692"/>
    </source>
</evidence>
<evidence type="ECO:0000259" key="12">
    <source>
        <dbReference type="PROSITE" id="PS51846"/>
    </source>
</evidence>
<dbReference type="PANTHER" id="PTHR43099:SF2">
    <property type="entry name" value="UPF0053 PROTEIN YRKA"/>
    <property type="match status" value="1"/>
</dbReference>
<evidence type="ECO:0000256" key="3">
    <source>
        <dbReference type="ARBA" id="ARBA00022475"/>
    </source>
</evidence>
<dbReference type="PROSITE" id="PS51846">
    <property type="entry name" value="CNNM"/>
    <property type="match status" value="1"/>
</dbReference>
<evidence type="ECO:0000313" key="13">
    <source>
        <dbReference type="EMBL" id="TJY44557.1"/>
    </source>
</evidence>
<dbReference type="Pfam" id="PF03471">
    <property type="entry name" value="CorC_HlyC"/>
    <property type="match status" value="1"/>
</dbReference>
<keyword evidence="4 10" id="KW-0812">Transmembrane</keyword>
<keyword evidence="14" id="KW-1185">Reference proteome</keyword>
<dbReference type="InterPro" id="IPR046342">
    <property type="entry name" value="CBS_dom_sf"/>
</dbReference>
<evidence type="ECO:0000256" key="7">
    <source>
        <dbReference type="ARBA" id="ARBA00023122"/>
    </source>
</evidence>
<dbReference type="SUPFAM" id="SSF54631">
    <property type="entry name" value="CBS-domain pair"/>
    <property type="match status" value="1"/>
</dbReference>
<dbReference type="PROSITE" id="PS51371">
    <property type="entry name" value="CBS"/>
    <property type="match status" value="2"/>
</dbReference>
<reference evidence="13 14" key="1">
    <citation type="submission" date="2019-04" db="EMBL/GenBank/DDBJ databases">
        <title>Cohnella sp. nov., isolated from soil.</title>
        <authorList>
            <person name="Kim W."/>
        </authorList>
    </citation>
    <scope>NUCLEOTIDE SEQUENCE [LARGE SCALE GENOMIC DNA]</scope>
    <source>
        <strain evidence="13 14">CAU 1483</strain>
    </source>
</reference>
<evidence type="ECO:0000259" key="11">
    <source>
        <dbReference type="PROSITE" id="PS51371"/>
    </source>
</evidence>
<evidence type="ECO:0000256" key="8">
    <source>
        <dbReference type="ARBA" id="ARBA00023136"/>
    </source>
</evidence>
<name>A0A4U0FHV7_9BACL</name>
<comment type="subcellular location">
    <subcellularLocation>
        <location evidence="1">Cell membrane</location>
        <topology evidence="1">Multi-pass membrane protein</topology>
    </subcellularLocation>
</comment>
<dbReference type="GO" id="GO:0050660">
    <property type="term" value="F:flavin adenine dinucleotide binding"/>
    <property type="evidence" value="ECO:0007669"/>
    <property type="project" value="InterPro"/>
</dbReference>
<evidence type="ECO:0000256" key="2">
    <source>
        <dbReference type="ARBA" id="ARBA00006337"/>
    </source>
</evidence>
<dbReference type="InterPro" id="IPR036318">
    <property type="entry name" value="FAD-bd_PCMH-like_sf"/>
</dbReference>
<keyword evidence="8 10" id="KW-0472">Membrane</keyword>